<dbReference type="InterPro" id="IPR001315">
    <property type="entry name" value="CARD"/>
</dbReference>
<dbReference type="Pfam" id="PF00931">
    <property type="entry name" value="NB-ARC"/>
    <property type="match status" value="1"/>
</dbReference>
<dbReference type="AlphaFoldDB" id="A0ABD2QPK4"/>
<feature type="domain" description="CARD" evidence="1">
    <location>
        <begin position="13"/>
        <end position="78"/>
    </location>
</feature>
<dbReference type="GO" id="GO:0006915">
    <property type="term" value="P:apoptotic process"/>
    <property type="evidence" value="ECO:0007669"/>
    <property type="project" value="UniProtKB-ARBA"/>
</dbReference>
<dbReference type="EMBL" id="JBJKFK010000001">
    <property type="protein sequence ID" value="KAL3321297.1"/>
    <property type="molecule type" value="Genomic_DNA"/>
</dbReference>
<dbReference type="SUPFAM" id="SSF52540">
    <property type="entry name" value="P-loop containing nucleoside triphosphate hydrolases"/>
    <property type="match status" value="1"/>
</dbReference>
<dbReference type="InterPro" id="IPR027417">
    <property type="entry name" value="P-loop_NTPase"/>
</dbReference>
<sequence>MIPVKENIDYYGLLQHSFEKVVDYVSSDVDPLLDYLFSKRVITLDQKQRISELPHSRDQAREVISQLLTKSEIGKDEFSQKISSVLPFCGVPDLPRDYLSRDFERKLKDQIANLGSKFQAKAASSRCISVDLCTFDNPSPPIIPPNNAWLLLHGFGGQGKTLSLASCIRKNFNSFLKEFFSAIVWVEVGMQRDIVGLINTINDKMVRVLHRLNETASCASVSKATQLDEAKSNLNNTLAGNLSTSRSLISLIILDNVWDKEVISQLKEIHAAFIVTSRCSDILTKLSAPHTSIQMHELKIEECHALVLRLWPGANQLCEKPDWYHFLNMLRGSPFAVVCACHMLREKTLHQFRHSFMMQSHEVGTLNKLNLMLNWQTLLYESDYPFQTIIEVSINQRVQIILVHSLSLLSALM</sequence>
<dbReference type="Gene3D" id="1.10.533.10">
    <property type="entry name" value="Death Domain, Fas"/>
    <property type="match status" value="1"/>
</dbReference>
<dbReference type="PANTHER" id="PTHR22845">
    <property type="entry name" value="APOPTOTIC PROTEASE-ACTIVATING FACTOR 1"/>
    <property type="match status" value="1"/>
</dbReference>
<dbReference type="PANTHER" id="PTHR22845:SF5">
    <property type="entry name" value="APOPTOTIC PROTEASE-ACTIVATING FACTOR 1"/>
    <property type="match status" value="1"/>
</dbReference>
<name>A0ABD2QPK4_9PLAT</name>
<protein>
    <submittedName>
        <fullName evidence="2">WD repeat domain</fullName>
    </submittedName>
</protein>
<dbReference type="SUPFAM" id="SSF47986">
    <property type="entry name" value="DEATH domain"/>
    <property type="match status" value="1"/>
</dbReference>
<evidence type="ECO:0000313" key="2">
    <source>
        <dbReference type="EMBL" id="KAL3321297.1"/>
    </source>
</evidence>
<dbReference type="Pfam" id="PF00619">
    <property type="entry name" value="CARD"/>
    <property type="match status" value="1"/>
</dbReference>
<dbReference type="InterPro" id="IPR002182">
    <property type="entry name" value="NB-ARC"/>
</dbReference>
<gene>
    <name evidence="2" type="primary">APAF1_3</name>
    <name evidence="2" type="ORF">Ciccas_000004</name>
</gene>
<dbReference type="PROSITE" id="PS50209">
    <property type="entry name" value="CARD"/>
    <property type="match status" value="1"/>
</dbReference>
<dbReference type="InterPro" id="IPR011029">
    <property type="entry name" value="DEATH-like_dom_sf"/>
</dbReference>
<dbReference type="GO" id="GO:0005829">
    <property type="term" value="C:cytosol"/>
    <property type="evidence" value="ECO:0007669"/>
    <property type="project" value="UniProtKB-ARBA"/>
</dbReference>
<keyword evidence="3" id="KW-1185">Reference proteome</keyword>
<comment type="caution">
    <text evidence="2">The sequence shown here is derived from an EMBL/GenBank/DDBJ whole genome shotgun (WGS) entry which is preliminary data.</text>
</comment>
<accession>A0ABD2QPK4</accession>
<dbReference type="Gene3D" id="3.40.50.300">
    <property type="entry name" value="P-loop containing nucleotide triphosphate hydrolases"/>
    <property type="match status" value="1"/>
</dbReference>
<dbReference type="CDD" id="cd01671">
    <property type="entry name" value="CARD"/>
    <property type="match status" value="1"/>
</dbReference>
<dbReference type="Proteomes" id="UP001626550">
    <property type="component" value="Unassembled WGS sequence"/>
</dbReference>
<proteinExistence type="predicted"/>
<reference evidence="2 3" key="1">
    <citation type="submission" date="2024-11" db="EMBL/GenBank/DDBJ databases">
        <title>Adaptive evolution of stress response genes in parasites aligns with host niche diversity.</title>
        <authorList>
            <person name="Hahn C."/>
            <person name="Resl P."/>
        </authorList>
    </citation>
    <scope>NUCLEOTIDE SEQUENCE [LARGE SCALE GENOMIC DNA]</scope>
    <source>
        <strain evidence="2">EGGRZ-B1_66</strain>
        <tissue evidence="2">Body</tissue>
    </source>
</reference>
<organism evidence="2 3">
    <name type="scientific">Cichlidogyrus casuarinus</name>
    <dbReference type="NCBI Taxonomy" id="1844966"/>
    <lineage>
        <taxon>Eukaryota</taxon>
        <taxon>Metazoa</taxon>
        <taxon>Spiralia</taxon>
        <taxon>Lophotrochozoa</taxon>
        <taxon>Platyhelminthes</taxon>
        <taxon>Monogenea</taxon>
        <taxon>Monopisthocotylea</taxon>
        <taxon>Dactylogyridea</taxon>
        <taxon>Ancyrocephalidae</taxon>
        <taxon>Cichlidogyrus</taxon>
    </lineage>
</organism>
<evidence type="ECO:0000313" key="3">
    <source>
        <dbReference type="Proteomes" id="UP001626550"/>
    </source>
</evidence>
<evidence type="ECO:0000259" key="1">
    <source>
        <dbReference type="PROSITE" id="PS50209"/>
    </source>
</evidence>